<name>A0A8S5MHW8_9CAUD</name>
<proteinExistence type="predicted"/>
<sequence>MVTKVIQRGFGAGEITPSLFARTDLNQYAMGSRKLENFIVLPQGAVRTRAGFRFVGQAINSNLPVRLIPFRYSSEQTYALEFGDKTLRIIDHGQYIANNNGDVYQISTPFAAVDLAEIDYAQNADVLTLTSPDYMPYELRRYGYNDWRFVAVSVTPNVTPPKGLSYTAIYPSSMTDSEEKTKDKIECNYVVTAVDANEKESLASSNLVARGNYYISGAKIRVQWQGVAGASYYKVYRMVAGIYGFIGETEELYIDDEGNNPDTTTTPPKYKAVFTQSVKGQISTITINDGGSGYYYGLNSNTYYLPRVITIRTVPPLVSAKASSKDADAVTKFSPSVTLEVLDGSSGQVYLSSNIELTTKVVSSTVEDEGYLFYEFRKIAYIDKIKNIRLTQDVLKVPHAIFRLKVDKSTGSIDYTISDSALSTANSYKDNELFNQFYSNGITIDNLRSLFAQEDTTVQLDLNIKSNDEGHGATAYVIARNGVLVNAKVSNGGSDYSQRPTVTVLSSIGWGAVLTPNLQNSTDKDYPGAVAQYDQRRVFAGSYNNPLRVWFTNAGYQDLMVYHLPSLDTDRIEITAVTSDADRIKHLVAVDSLLLLTGSSELRVFTQNSDALTPSSVAVRAQSFIGANKVQPLICNNTVIYASQRGGHVRALGYNYQQSGYTSSDISVRAPHLFDGKDIVSLALQKSPIQVLWAVTSDGVLLSCTFTPEQSQIAWARHSTLNGKFESVCCISEGTEDHLYAVVIRDQKRYIERMSNFQVSNATATYRYLDCYLDGVFSTAKSQISGLSHLEGKTVSVFVDGKQQSNKKVVQGMINLDTAGKNIAVGLPIDCSFVSVPLIVSNTESELQGRTKNISQVQLRVSYEGDLYSRNYPHGKEYICSKVDQYSTPTDDDSYLVKVVIDGAWEEQSQFAISHKDCLPVEIQSVILAVSYEDGK</sequence>
<evidence type="ECO:0000313" key="1">
    <source>
        <dbReference type="EMBL" id="DAD81800.1"/>
    </source>
</evidence>
<protein>
    <submittedName>
        <fullName evidence="1">Stabilization protein</fullName>
    </submittedName>
</protein>
<accession>A0A8S5MHW8</accession>
<dbReference type="EMBL" id="BK014908">
    <property type="protein sequence ID" value="DAD81800.1"/>
    <property type="molecule type" value="Genomic_DNA"/>
</dbReference>
<reference evidence="1" key="1">
    <citation type="journal article" date="2021" name="Proc. Natl. Acad. Sci. U.S.A.">
        <title>A Catalog of Tens of Thousands of Viruses from Human Metagenomes Reveals Hidden Associations with Chronic Diseases.</title>
        <authorList>
            <person name="Tisza M.J."/>
            <person name="Buck C.B."/>
        </authorList>
    </citation>
    <scope>NUCLEOTIDE SEQUENCE</scope>
    <source>
        <strain evidence="1">CtvyM23</strain>
    </source>
</reference>
<organism evidence="1">
    <name type="scientific">Siphoviridae sp. ctvyM23</name>
    <dbReference type="NCBI Taxonomy" id="2826514"/>
    <lineage>
        <taxon>Viruses</taxon>
        <taxon>Duplodnaviria</taxon>
        <taxon>Heunggongvirae</taxon>
        <taxon>Uroviricota</taxon>
        <taxon>Caudoviricetes</taxon>
    </lineage>
</organism>